<dbReference type="OrthoDB" id="423498at2759"/>
<dbReference type="Proteomes" id="UP000179920">
    <property type="component" value="Chromosome XX"/>
</dbReference>
<accession>A0A1K0HLP9</accession>
<protein>
    <submittedName>
        <fullName evidence="2">Related to Gluconolactonase</fullName>
    </submittedName>
</protein>
<dbReference type="SUPFAM" id="SSF63829">
    <property type="entry name" value="Calcium-dependent phosphotriesterase"/>
    <property type="match status" value="1"/>
</dbReference>
<dbReference type="InterPro" id="IPR013658">
    <property type="entry name" value="SGL"/>
</dbReference>
<reference evidence="3" key="3">
    <citation type="submission" date="2018-08" db="EMBL/GenBank/DDBJ databases">
        <authorList>
            <person name="Guldener U."/>
        </authorList>
    </citation>
    <scope>NUCLEOTIDE SEQUENCE</scope>
    <source>
        <strain evidence="3">UB2</strain>
    </source>
</reference>
<name>A0A1K0HLP9_9BASI</name>
<gene>
    <name evidence="3" type="ORF">UBRO2_01258</name>
    <name evidence="2" type="ORF">UBRO_08031</name>
</gene>
<dbReference type="Gene3D" id="2.120.10.30">
    <property type="entry name" value="TolB, C-terminal domain"/>
    <property type="match status" value="1"/>
</dbReference>
<dbReference type="InterPro" id="IPR052988">
    <property type="entry name" value="Oryzine_lactonohydrolase"/>
</dbReference>
<evidence type="ECO:0000313" key="5">
    <source>
        <dbReference type="Proteomes" id="UP000658997"/>
    </source>
</evidence>
<evidence type="ECO:0000313" key="4">
    <source>
        <dbReference type="Proteomes" id="UP000179920"/>
    </source>
</evidence>
<dbReference type="Proteomes" id="UP000658997">
    <property type="component" value="Unassembled WGS sequence"/>
</dbReference>
<dbReference type="PANTHER" id="PTHR47064:SF2">
    <property type="entry name" value="SMP-30_GLUCONOLACTONASE_LRE-LIKE REGION DOMAIN-CONTAINING PROTEIN-RELATED"/>
    <property type="match status" value="1"/>
</dbReference>
<evidence type="ECO:0000259" key="1">
    <source>
        <dbReference type="Pfam" id="PF08450"/>
    </source>
</evidence>
<dbReference type="Pfam" id="PF08450">
    <property type="entry name" value="SGL"/>
    <property type="match status" value="1"/>
</dbReference>
<sequence length="394" mass="43459">MSAQQNQQQVGIVSLDPAFDRLIGKNAAMRKVIHEDNGQQTFHEAGIYLPKHNRVYLSSNRLPDSKFGQRSLLVSVPLDKIPSANTQEKSSNGILPDLSSDEQNKLYSTLEILEQLPEHMAMLNGATNWDDDSVLWCEQGNDNRKLESNFVLHNVATKKTTSVLNSFEGKPFSSLNDTVRHPTTGSVFFTDPDYGVEQSFKSPKKDYAPNGVYSWNPKTNKVKLIDASNYSKPNGVTFLPAPANDGSGLLITTDTGIFRFHHKTLMEMGDFYLDQNGPSVIYSYKVLPDCESKDGFPAVDVGSRKLFAKSTSGAPDGIHVDQQGNVWAGHGDGVHCYQVQSDASGKLIGKFILPGGRGCANFCWAGKTNSGQYRQLLFAEDELWETLLDVNGQD</sequence>
<organism evidence="2 4">
    <name type="scientific">Ustilago bromivora</name>
    <dbReference type="NCBI Taxonomy" id="307758"/>
    <lineage>
        <taxon>Eukaryota</taxon>
        <taxon>Fungi</taxon>
        <taxon>Dikarya</taxon>
        <taxon>Basidiomycota</taxon>
        <taxon>Ustilaginomycotina</taxon>
        <taxon>Ustilaginomycetes</taxon>
        <taxon>Ustilaginales</taxon>
        <taxon>Ustilaginaceae</taxon>
        <taxon>Ustilago</taxon>
    </lineage>
</organism>
<dbReference type="EMBL" id="LT558136">
    <property type="protein sequence ID" value="SAM86088.1"/>
    <property type="molecule type" value="Genomic_DNA"/>
</dbReference>
<reference evidence="2" key="1">
    <citation type="submission" date="2016-04" db="EMBL/GenBank/DDBJ databases">
        <authorList>
            <person name="Evans L.H."/>
            <person name="Alamgir A."/>
            <person name="Owens N."/>
            <person name="Weber N.D."/>
            <person name="Virtaneva K."/>
            <person name="Barbian K."/>
            <person name="Babar A."/>
            <person name="Rosenke K."/>
        </authorList>
    </citation>
    <scope>NUCLEOTIDE SEQUENCE</scope>
    <source>
        <strain evidence="2">UB2112</strain>
    </source>
</reference>
<dbReference type="InterPro" id="IPR011042">
    <property type="entry name" value="6-blade_b-propeller_TolB-like"/>
</dbReference>
<evidence type="ECO:0000313" key="3">
    <source>
        <dbReference type="EMBL" id="SYW76187.1"/>
    </source>
</evidence>
<dbReference type="EMBL" id="ULHB01000015">
    <property type="protein sequence ID" value="SYW76187.1"/>
    <property type="molecule type" value="Genomic_DNA"/>
</dbReference>
<evidence type="ECO:0000313" key="2">
    <source>
        <dbReference type="EMBL" id="SAM86088.1"/>
    </source>
</evidence>
<proteinExistence type="predicted"/>
<dbReference type="AlphaFoldDB" id="A0A1K0HLP9"/>
<feature type="domain" description="SMP-30/Gluconolactonase/LRE-like region" evidence="1">
    <location>
        <begin position="301"/>
        <end position="368"/>
    </location>
</feature>
<dbReference type="PANTHER" id="PTHR47064">
    <property type="entry name" value="PUTATIVE (AFU_ORTHOLOGUE AFUA_1G08990)-RELATED"/>
    <property type="match status" value="1"/>
</dbReference>
<keyword evidence="5" id="KW-1185">Reference proteome</keyword>
<reference evidence="4" key="2">
    <citation type="submission" date="2016-04" db="EMBL/GenBank/DDBJ databases">
        <authorList>
            <person name="Guldener U."/>
            <person name="Guldener U."/>
        </authorList>
    </citation>
    <scope>NUCLEOTIDE SEQUENCE [LARGE SCALE GENOMIC DNA]</scope>
    <source>
        <strain evidence="4">UB2112</strain>
    </source>
</reference>